<reference evidence="2" key="1">
    <citation type="journal article" date="2014" name="Front. Microbiol.">
        <title>High frequency of phylogenetically diverse reductive dehalogenase-homologous genes in deep subseafloor sedimentary metagenomes.</title>
        <authorList>
            <person name="Kawai M."/>
            <person name="Futagami T."/>
            <person name="Toyoda A."/>
            <person name="Takaki Y."/>
            <person name="Nishi S."/>
            <person name="Hori S."/>
            <person name="Arai W."/>
            <person name="Tsubouchi T."/>
            <person name="Morono Y."/>
            <person name="Uchiyama I."/>
            <person name="Ito T."/>
            <person name="Fujiyama A."/>
            <person name="Inagaki F."/>
            <person name="Takami H."/>
        </authorList>
    </citation>
    <scope>NUCLEOTIDE SEQUENCE</scope>
    <source>
        <strain evidence="2">Expedition CK06-06</strain>
    </source>
</reference>
<evidence type="ECO:0000259" key="1">
    <source>
        <dbReference type="Pfam" id="PF04321"/>
    </source>
</evidence>
<evidence type="ECO:0000313" key="2">
    <source>
        <dbReference type="EMBL" id="GAI18762.1"/>
    </source>
</evidence>
<feature type="non-terminal residue" evidence="2">
    <location>
        <position position="1"/>
    </location>
</feature>
<organism evidence="2">
    <name type="scientific">marine sediment metagenome</name>
    <dbReference type="NCBI Taxonomy" id="412755"/>
    <lineage>
        <taxon>unclassified sequences</taxon>
        <taxon>metagenomes</taxon>
        <taxon>ecological metagenomes</taxon>
    </lineage>
</organism>
<dbReference type="Gene3D" id="3.40.50.720">
    <property type="entry name" value="NAD(P)-binding Rossmann-like Domain"/>
    <property type="match status" value="1"/>
</dbReference>
<dbReference type="InterPro" id="IPR029903">
    <property type="entry name" value="RmlD-like-bd"/>
</dbReference>
<dbReference type="InterPro" id="IPR036291">
    <property type="entry name" value="NAD(P)-bd_dom_sf"/>
</dbReference>
<dbReference type="EMBL" id="BARV01020899">
    <property type="protein sequence ID" value="GAI18762.1"/>
    <property type="molecule type" value="Genomic_DNA"/>
</dbReference>
<sequence length="58" mass="6534">VALKVTADQVAAISTEAYPVPAPRPRNSRLALGKLEHTFNFKMPLWEQGVQRMLDEIQ</sequence>
<accession>X1LHE1</accession>
<dbReference type="SUPFAM" id="SSF51735">
    <property type="entry name" value="NAD(P)-binding Rossmann-fold domains"/>
    <property type="match status" value="1"/>
</dbReference>
<dbReference type="Gene3D" id="3.90.25.10">
    <property type="entry name" value="UDP-galactose 4-epimerase, domain 1"/>
    <property type="match status" value="1"/>
</dbReference>
<name>X1LHE1_9ZZZZ</name>
<gene>
    <name evidence="2" type="ORF">S06H3_34760</name>
</gene>
<proteinExistence type="predicted"/>
<protein>
    <recommendedName>
        <fullName evidence="1">RmlD-like substrate binding domain-containing protein</fullName>
    </recommendedName>
</protein>
<comment type="caution">
    <text evidence="2">The sequence shown here is derived from an EMBL/GenBank/DDBJ whole genome shotgun (WGS) entry which is preliminary data.</text>
</comment>
<feature type="domain" description="RmlD-like substrate binding" evidence="1">
    <location>
        <begin position="4"/>
        <end position="57"/>
    </location>
</feature>
<dbReference type="Pfam" id="PF04321">
    <property type="entry name" value="RmlD_sub_bind"/>
    <property type="match status" value="1"/>
</dbReference>
<dbReference type="AlphaFoldDB" id="X1LHE1"/>